<dbReference type="AlphaFoldDB" id="A0A4Y2IK34"/>
<proteinExistence type="predicted"/>
<comment type="caution">
    <text evidence="1">The sequence shown here is derived from an EMBL/GenBank/DDBJ whole genome shotgun (WGS) entry which is preliminary data.</text>
</comment>
<name>A0A4Y2IK34_ARAVE</name>
<organism evidence="1 2">
    <name type="scientific">Araneus ventricosus</name>
    <name type="common">Orbweaver spider</name>
    <name type="synonym">Epeira ventricosa</name>
    <dbReference type="NCBI Taxonomy" id="182803"/>
    <lineage>
        <taxon>Eukaryota</taxon>
        <taxon>Metazoa</taxon>
        <taxon>Ecdysozoa</taxon>
        <taxon>Arthropoda</taxon>
        <taxon>Chelicerata</taxon>
        <taxon>Arachnida</taxon>
        <taxon>Araneae</taxon>
        <taxon>Araneomorphae</taxon>
        <taxon>Entelegynae</taxon>
        <taxon>Araneoidea</taxon>
        <taxon>Araneidae</taxon>
        <taxon>Araneus</taxon>
    </lineage>
</organism>
<reference evidence="1 2" key="1">
    <citation type="journal article" date="2019" name="Sci. Rep.">
        <title>Orb-weaving spider Araneus ventricosus genome elucidates the spidroin gene catalogue.</title>
        <authorList>
            <person name="Kono N."/>
            <person name="Nakamura H."/>
            <person name="Ohtoshi R."/>
            <person name="Moran D.A.P."/>
            <person name="Shinohara A."/>
            <person name="Yoshida Y."/>
            <person name="Fujiwara M."/>
            <person name="Mori M."/>
            <person name="Tomita M."/>
            <person name="Arakawa K."/>
        </authorList>
    </citation>
    <scope>NUCLEOTIDE SEQUENCE [LARGE SCALE GENOMIC DNA]</scope>
</reference>
<accession>A0A4Y2IK34</accession>
<keyword evidence="2" id="KW-1185">Reference proteome</keyword>
<dbReference type="Proteomes" id="UP000499080">
    <property type="component" value="Unassembled WGS sequence"/>
</dbReference>
<evidence type="ECO:0000313" key="1">
    <source>
        <dbReference type="EMBL" id="GBM78098.1"/>
    </source>
</evidence>
<dbReference type="PROSITE" id="PS51257">
    <property type="entry name" value="PROKAR_LIPOPROTEIN"/>
    <property type="match status" value="1"/>
</dbReference>
<evidence type="ECO:0000313" key="2">
    <source>
        <dbReference type="Proteomes" id="UP000499080"/>
    </source>
</evidence>
<protein>
    <submittedName>
        <fullName evidence="1">Uncharacterized protein</fullName>
    </submittedName>
</protein>
<sequence length="98" mass="10881">MKIYEYIKILQNHSIGALQSCTRLKDMPFSCRTRGALCPAAHSRRRLTGGAFCPAAHSRRRRAGGAFCPSQSLTVPLRVLSQREGCNNVRVKRSVHGN</sequence>
<gene>
    <name evidence="1" type="ORF">AVEN_132234_1</name>
</gene>
<dbReference type="EMBL" id="BGPR01002732">
    <property type="protein sequence ID" value="GBM78098.1"/>
    <property type="molecule type" value="Genomic_DNA"/>
</dbReference>